<dbReference type="PANTHER" id="PTHR34808:SF5">
    <property type="entry name" value="SMP DOMAIN-CONTAINING PROTEIN"/>
    <property type="match status" value="1"/>
</dbReference>
<protein>
    <submittedName>
        <fullName evidence="2">Uncharacterized protein LOC113857294</fullName>
    </submittedName>
</protein>
<reference evidence="1" key="1">
    <citation type="journal article" date="2019" name="Toxins">
        <title>Detection of Abrin-Like and Prepropulchellin-Like Toxin Genes and Transcripts Using Whole Genome Sequencing and Full-Length Transcript Sequencing of Abrus precatorius.</title>
        <authorList>
            <person name="Hovde B.T."/>
            <person name="Daligault H.E."/>
            <person name="Hanschen E.R."/>
            <person name="Kunde Y.A."/>
            <person name="Johnson M.B."/>
            <person name="Starkenburg S.R."/>
            <person name="Johnson S.L."/>
        </authorList>
    </citation>
    <scope>NUCLEOTIDE SEQUENCE [LARGE SCALE GENOMIC DNA]</scope>
</reference>
<keyword evidence="1" id="KW-1185">Reference proteome</keyword>
<dbReference type="AlphaFoldDB" id="A0A8B8KM53"/>
<proteinExistence type="predicted"/>
<dbReference type="GeneID" id="113857294"/>
<dbReference type="OrthoDB" id="1719804at2759"/>
<dbReference type="RefSeq" id="XP_027344910.1">
    <property type="nucleotide sequence ID" value="XM_027489109.1"/>
</dbReference>
<evidence type="ECO:0000313" key="1">
    <source>
        <dbReference type="Proteomes" id="UP000694853"/>
    </source>
</evidence>
<reference evidence="2" key="2">
    <citation type="submission" date="2025-08" db="UniProtKB">
        <authorList>
            <consortium name="RefSeq"/>
        </authorList>
    </citation>
    <scope>IDENTIFICATION</scope>
    <source>
        <tissue evidence="2">Young leaves</tissue>
    </source>
</reference>
<name>A0A8B8KM53_ABRPR</name>
<accession>A0A8B8KM53</accession>
<gene>
    <name evidence="2" type="primary">LOC113857294</name>
</gene>
<dbReference type="KEGG" id="aprc:113857294"/>
<dbReference type="PANTHER" id="PTHR34808">
    <property type="entry name" value="EXPRESSED PROTEIN"/>
    <property type="match status" value="1"/>
</dbReference>
<sequence>MANTSCSIELEPKTLNQVQLTQAREVAAEAVQKLEPNEASTLFIKGLMHPIKEVTYMDENGSQVDYMKKGEAIPDDKVCHCQCSCTTQTPFHINLKEPLSAPF</sequence>
<organism evidence="1 2">
    <name type="scientific">Abrus precatorius</name>
    <name type="common">Indian licorice</name>
    <name type="synonym">Glycine abrus</name>
    <dbReference type="NCBI Taxonomy" id="3816"/>
    <lineage>
        <taxon>Eukaryota</taxon>
        <taxon>Viridiplantae</taxon>
        <taxon>Streptophyta</taxon>
        <taxon>Embryophyta</taxon>
        <taxon>Tracheophyta</taxon>
        <taxon>Spermatophyta</taxon>
        <taxon>Magnoliopsida</taxon>
        <taxon>eudicotyledons</taxon>
        <taxon>Gunneridae</taxon>
        <taxon>Pentapetalae</taxon>
        <taxon>rosids</taxon>
        <taxon>fabids</taxon>
        <taxon>Fabales</taxon>
        <taxon>Fabaceae</taxon>
        <taxon>Papilionoideae</taxon>
        <taxon>50 kb inversion clade</taxon>
        <taxon>NPAAA clade</taxon>
        <taxon>indigoferoid/millettioid clade</taxon>
        <taxon>Abreae</taxon>
        <taxon>Abrus</taxon>
    </lineage>
</organism>
<evidence type="ECO:0000313" key="2">
    <source>
        <dbReference type="RefSeq" id="XP_027344910.1"/>
    </source>
</evidence>
<dbReference type="Proteomes" id="UP000694853">
    <property type="component" value="Unplaced"/>
</dbReference>